<sequence length="193" mass="20973">MAVQVAHAARVERRRFTVEEYHRMAEAGILGEDDRVELIDGEIVQMSPIGGPHMRCVNRFNNLLVPQVGPGLSVSVQNPVRLSNRNEPQPDLAVLRDAAGADAVPLAAEALLVVEVADTSLRYDREVKLPRYAAAGIPEAWLADLPGERLERHSDPRDGAYTRVVVARRGETLVSTVLPGLEIPVGAVLGPRP</sequence>
<gene>
    <name evidence="2" type="ORF">AVDCRST_MAG88-3494</name>
</gene>
<proteinExistence type="predicted"/>
<dbReference type="EMBL" id="CADCWM010000843">
    <property type="protein sequence ID" value="CAA9582307.1"/>
    <property type="molecule type" value="Genomic_DNA"/>
</dbReference>
<protein>
    <submittedName>
        <fullName evidence="2">COG1355, Predicted dioxygenase</fullName>
    </submittedName>
</protein>
<evidence type="ECO:0000313" key="2">
    <source>
        <dbReference type="EMBL" id="CAA9582307.1"/>
    </source>
</evidence>
<dbReference type="PANTHER" id="PTHR35400:SF3">
    <property type="entry name" value="SLL1072 PROTEIN"/>
    <property type="match status" value="1"/>
</dbReference>
<dbReference type="InterPro" id="IPR011335">
    <property type="entry name" value="Restrct_endonuc-II-like"/>
</dbReference>
<dbReference type="Pfam" id="PF05685">
    <property type="entry name" value="Uma2"/>
    <property type="match status" value="1"/>
</dbReference>
<dbReference type="InterPro" id="IPR008538">
    <property type="entry name" value="Uma2"/>
</dbReference>
<accession>A0A6J4VPU6</accession>
<dbReference type="Gene3D" id="3.90.1570.10">
    <property type="entry name" value="tt1808, chain A"/>
    <property type="match status" value="1"/>
</dbReference>
<dbReference type="GO" id="GO:0051213">
    <property type="term" value="F:dioxygenase activity"/>
    <property type="evidence" value="ECO:0007669"/>
    <property type="project" value="UniProtKB-KW"/>
</dbReference>
<keyword evidence="2" id="KW-0223">Dioxygenase</keyword>
<dbReference type="AlphaFoldDB" id="A0A6J4VPU6"/>
<evidence type="ECO:0000259" key="1">
    <source>
        <dbReference type="Pfam" id="PF05685"/>
    </source>
</evidence>
<feature type="domain" description="Putative restriction endonuclease" evidence="1">
    <location>
        <begin position="18"/>
        <end position="185"/>
    </location>
</feature>
<reference evidence="2" key="1">
    <citation type="submission" date="2020-02" db="EMBL/GenBank/DDBJ databases">
        <authorList>
            <person name="Meier V. D."/>
        </authorList>
    </citation>
    <scope>NUCLEOTIDE SEQUENCE</scope>
    <source>
        <strain evidence="2">AVDCRST_MAG88</strain>
    </source>
</reference>
<organism evidence="2">
    <name type="scientific">uncultured Thermomicrobiales bacterium</name>
    <dbReference type="NCBI Taxonomy" id="1645740"/>
    <lineage>
        <taxon>Bacteria</taxon>
        <taxon>Pseudomonadati</taxon>
        <taxon>Thermomicrobiota</taxon>
        <taxon>Thermomicrobia</taxon>
        <taxon>Thermomicrobiales</taxon>
        <taxon>environmental samples</taxon>
    </lineage>
</organism>
<dbReference type="SUPFAM" id="SSF52980">
    <property type="entry name" value="Restriction endonuclease-like"/>
    <property type="match status" value="1"/>
</dbReference>
<name>A0A6J4VPU6_9BACT</name>
<dbReference type="CDD" id="cd06260">
    <property type="entry name" value="DUF820-like"/>
    <property type="match status" value="1"/>
</dbReference>
<dbReference type="InterPro" id="IPR012296">
    <property type="entry name" value="Nuclease_put_TT1808"/>
</dbReference>
<keyword evidence="2" id="KW-0560">Oxidoreductase</keyword>
<dbReference type="PANTHER" id="PTHR35400">
    <property type="entry name" value="SLR1083 PROTEIN"/>
    <property type="match status" value="1"/>
</dbReference>